<comment type="pathway">
    <text evidence="1">Amino-acid degradation; L-proline degradation into L-glutamate; L-glutamate from L-proline: step 1/2.</text>
</comment>
<keyword evidence="7" id="KW-0642">Proline metabolism</keyword>
<accession>A0A367YTM3</accession>
<evidence type="ECO:0000256" key="9">
    <source>
        <dbReference type="PIRSR" id="PIRSR000196-1"/>
    </source>
</evidence>
<evidence type="ECO:0000313" key="12">
    <source>
        <dbReference type="EMBL" id="RCK69168.1"/>
    </source>
</evidence>
<dbReference type="EC" id="1.5.5.2" evidence="2"/>
<keyword evidence="6" id="KW-0560">Oxidoreductase</keyword>
<dbReference type="Pfam" id="PF01619">
    <property type="entry name" value="Pro_dh"/>
    <property type="match status" value="1"/>
</dbReference>
<feature type="binding site" evidence="9">
    <location>
        <position position="98"/>
    </location>
    <ligand>
        <name>substrate</name>
    </ligand>
</feature>
<proteinExistence type="predicted"/>
<evidence type="ECO:0000256" key="3">
    <source>
        <dbReference type="ARBA" id="ARBA00022630"/>
    </source>
</evidence>
<dbReference type="PIRSF" id="PIRSF000196">
    <property type="entry name" value="Pro_dehydrog"/>
    <property type="match status" value="1"/>
</dbReference>
<dbReference type="GO" id="GO:0004657">
    <property type="term" value="F:proline dehydrogenase activity"/>
    <property type="evidence" value="ECO:0007669"/>
    <property type="project" value="UniProtKB-EC"/>
</dbReference>
<dbReference type="PANTHER" id="PTHR13914:SF0">
    <property type="entry name" value="PROLINE DEHYDROGENASE 1, MITOCHONDRIAL"/>
    <property type="match status" value="1"/>
</dbReference>
<dbReference type="EMBL" id="QOUI01000007">
    <property type="protein sequence ID" value="RCK69168.1"/>
    <property type="molecule type" value="Genomic_DNA"/>
</dbReference>
<dbReference type="AlphaFoldDB" id="A0A367YTM3"/>
<evidence type="ECO:0000256" key="1">
    <source>
        <dbReference type="ARBA" id="ARBA00004739"/>
    </source>
</evidence>
<dbReference type="GO" id="GO:0010133">
    <property type="term" value="P:L-proline catabolic process to L-glutamate"/>
    <property type="evidence" value="ECO:0007669"/>
    <property type="project" value="UniProtKB-UniPathway"/>
</dbReference>
<keyword evidence="4 10" id="KW-0547">Nucleotide-binding</keyword>
<evidence type="ECO:0000256" key="2">
    <source>
        <dbReference type="ARBA" id="ARBA00012695"/>
    </source>
</evidence>
<comment type="cofactor">
    <cofactor evidence="10">
        <name>FAD</name>
        <dbReference type="ChEBI" id="CHEBI:57692"/>
    </cofactor>
    <text evidence="10">Binds 1 FAD per subunit.</text>
</comment>
<reference evidence="12 13" key="1">
    <citation type="submission" date="2018-07" db="EMBL/GenBank/DDBJ databases">
        <title>Desertimonas flava gen. nov. sp. nov.</title>
        <authorList>
            <person name="Liu S."/>
        </authorList>
    </citation>
    <scope>NUCLEOTIDE SEQUENCE [LARGE SCALE GENOMIC DNA]</scope>
    <source>
        <strain evidence="12 13">16Sb5-5</strain>
    </source>
</reference>
<dbReference type="RefSeq" id="WP_114127024.1">
    <property type="nucleotide sequence ID" value="NZ_QOUI01000007.1"/>
</dbReference>
<evidence type="ECO:0000256" key="10">
    <source>
        <dbReference type="PIRSR" id="PIRSR000196-2"/>
    </source>
</evidence>
<dbReference type="SUPFAM" id="SSF51730">
    <property type="entry name" value="FAD-linked oxidoreductase"/>
    <property type="match status" value="1"/>
</dbReference>
<dbReference type="Proteomes" id="UP000252770">
    <property type="component" value="Unassembled WGS sequence"/>
</dbReference>
<feature type="domain" description="Proline dehydrogenase" evidence="11">
    <location>
        <begin position="44"/>
        <end position="296"/>
    </location>
</feature>
<feature type="binding site" evidence="10">
    <location>
        <position position="164"/>
    </location>
    <ligand>
        <name>FAD</name>
        <dbReference type="ChEBI" id="CHEBI:57692"/>
    </ligand>
</feature>
<feature type="binding site" evidence="10">
    <location>
        <begin position="226"/>
        <end position="227"/>
    </location>
    <ligand>
        <name>FAD</name>
        <dbReference type="ChEBI" id="CHEBI:57692"/>
    </ligand>
</feature>
<feature type="binding site" evidence="9">
    <location>
        <position position="289"/>
    </location>
    <ligand>
        <name>substrate</name>
    </ligand>
</feature>
<feature type="binding site" evidence="10">
    <location>
        <begin position="188"/>
        <end position="190"/>
    </location>
    <ligand>
        <name>FAD</name>
        <dbReference type="ChEBI" id="CHEBI:57692"/>
    </ligand>
</feature>
<dbReference type="InterPro" id="IPR015659">
    <property type="entry name" value="Proline_oxidase"/>
</dbReference>
<dbReference type="InterPro" id="IPR029041">
    <property type="entry name" value="FAD-linked_oxidoreductase-like"/>
</dbReference>
<comment type="catalytic activity">
    <reaction evidence="8">
        <text>L-proline + a quinone = (S)-1-pyrroline-5-carboxylate + a quinol + H(+)</text>
        <dbReference type="Rhea" id="RHEA:23784"/>
        <dbReference type="ChEBI" id="CHEBI:15378"/>
        <dbReference type="ChEBI" id="CHEBI:17388"/>
        <dbReference type="ChEBI" id="CHEBI:24646"/>
        <dbReference type="ChEBI" id="CHEBI:60039"/>
        <dbReference type="ChEBI" id="CHEBI:132124"/>
        <dbReference type="EC" id="1.5.5.2"/>
    </reaction>
</comment>
<dbReference type="InterPro" id="IPR002872">
    <property type="entry name" value="Proline_DH_dom"/>
</dbReference>
<evidence type="ECO:0000256" key="6">
    <source>
        <dbReference type="ARBA" id="ARBA00023002"/>
    </source>
</evidence>
<evidence type="ECO:0000313" key="13">
    <source>
        <dbReference type="Proteomes" id="UP000252770"/>
    </source>
</evidence>
<dbReference type="InterPro" id="IPR008219">
    <property type="entry name" value="PRODH_bac_arc"/>
</dbReference>
<dbReference type="Gene3D" id="3.20.20.220">
    <property type="match status" value="1"/>
</dbReference>
<keyword evidence="3" id="KW-0285">Flavoprotein</keyword>
<gene>
    <name evidence="12" type="ORF">DT076_12595</name>
</gene>
<evidence type="ECO:0000256" key="5">
    <source>
        <dbReference type="ARBA" id="ARBA00022827"/>
    </source>
</evidence>
<comment type="caution">
    <text evidence="12">The sequence shown here is derived from an EMBL/GenBank/DDBJ whole genome shotgun (WGS) entry which is preliminary data.</text>
</comment>
<evidence type="ECO:0000259" key="11">
    <source>
        <dbReference type="Pfam" id="PF01619"/>
    </source>
</evidence>
<protein>
    <recommendedName>
        <fullName evidence="2">proline dehydrogenase</fullName>
        <ecNumber evidence="2">1.5.5.2</ecNumber>
    </recommendedName>
</protein>
<dbReference type="PANTHER" id="PTHR13914">
    <property type="entry name" value="PROLINE OXIDASE"/>
    <property type="match status" value="1"/>
</dbReference>
<dbReference type="UniPathway" id="UPA00261">
    <property type="reaction ID" value="UER00373"/>
</dbReference>
<name>A0A367YTM3_9ACTN</name>
<sequence>MVRTLLLKAARNEAIKDAALRVGVTRGVVERFIAGEGAEDALRVSRTLVGQGLQVSVDHLGEDTRAAEQAEQVALAYLDLLSRLAEAGLAESVEVSVKLSAIGQLLPGDGEQLALEHASTICAAARAVGSDVTIDMEDHTTTDSTLAIVAELRRTHPSTGCVIQSYLHRSEADCERLAGSGSRVRLCKGAYSEPESVAYQGHDVDRSYVRCLRVLMEGEGRPMVATHDPRLIAIAADLATRNHRAQDSWEYQMLHGIRPEEQRRLVAAGHPVRVYLPYGTDWYGYMVRRMAEKPSNLALFLRGLVSKR</sequence>
<evidence type="ECO:0000256" key="7">
    <source>
        <dbReference type="ARBA" id="ARBA00023062"/>
    </source>
</evidence>
<keyword evidence="13" id="KW-1185">Reference proteome</keyword>
<keyword evidence="5 10" id="KW-0274">FAD</keyword>
<feature type="binding site" evidence="10">
    <location>
        <position position="136"/>
    </location>
    <ligand>
        <name>FAD</name>
        <dbReference type="ChEBI" id="CHEBI:57692"/>
    </ligand>
</feature>
<evidence type="ECO:0000256" key="4">
    <source>
        <dbReference type="ARBA" id="ARBA00022741"/>
    </source>
</evidence>
<evidence type="ECO:0000256" key="8">
    <source>
        <dbReference type="ARBA" id="ARBA00048779"/>
    </source>
</evidence>
<organism evidence="12 13">
    <name type="scientific">Desertihabitans brevis</name>
    <dbReference type="NCBI Taxonomy" id="2268447"/>
    <lineage>
        <taxon>Bacteria</taxon>
        <taxon>Bacillati</taxon>
        <taxon>Actinomycetota</taxon>
        <taxon>Actinomycetes</taxon>
        <taxon>Propionibacteriales</taxon>
        <taxon>Propionibacteriaceae</taxon>
        <taxon>Desertihabitans</taxon>
    </lineage>
</organism>
<dbReference type="GO" id="GO:0000166">
    <property type="term" value="F:nucleotide binding"/>
    <property type="evidence" value="ECO:0007669"/>
    <property type="project" value="UniProtKB-KW"/>
</dbReference>
<feature type="binding site" evidence="9">
    <location>
        <position position="288"/>
    </location>
    <ligand>
        <name>substrate</name>
    </ligand>
</feature>